<gene>
    <name evidence="1" type="ORF">O53_2523</name>
</gene>
<proteinExistence type="predicted"/>
<dbReference type="Gene3D" id="1.10.530.10">
    <property type="match status" value="1"/>
</dbReference>
<reference evidence="1 2" key="1">
    <citation type="journal article" date="2013" name="Genome Announc.">
        <title>Whole-Genome Sequence of Microcystis aeruginosa TAIHU98, a Nontoxic Bloom-Forming Strain Isolated from Taihu Lake, China.</title>
        <authorList>
            <person name="Yang C."/>
            <person name="Zhang W."/>
            <person name="Ren M."/>
            <person name="Song L."/>
            <person name="Li T."/>
            <person name="Zhao J."/>
        </authorList>
    </citation>
    <scope>NUCLEOTIDE SEQUENCE [LARGE SCALE GENOMIC DNA]</scope>
    <source>
        <strain evidence="1 2">TAIHU98</strain>
    </source>
</reference>
<name>L7E5Z8_MICAE</name>
<evidence type="ECO:0000313" key="2">
    <source>
        <dbReference type="Proteomes" id="UP000010932"/>
    </source>
</evidence>
<sequence>MATDIHNQVNLFVQELNTTEKKAGQILRSATTLAQAMQGMKEYERFGIAGNREKFAKQILKELT</sequence>
<accession>L7E5Z8</accession>
<organism evidence="1 2">
    <name type="scientific">Microcystis aeruginosa TAIHU98</name>
    <dbReference type="NCBI Taxonomy" id="1134457"/>
    <lineage>
        <taxon>Bacteria</taxon>
        <taxon>Bacillati</taxon>
        <taxon>Cyanobacteriota</taxon>
        <taxon>Cyanophyceae</taxon>
        <taxon>Oscillatoriophycideae</taxon>
        <taxon>Chroococcales</taxon>
        <taxon>Microcystaceae</taxon>
        <taxon>Microcystis</taxon>
    </lineage>
</organism>
<comment type="caution">
    <text evidence="1">The sequence shown here is derived from an EMBL/GenBank/DDBJ whole genome shotgun (WGS) entry which is preliminary data.</text>
</comment>
<evidence type="ECO:0000313" key="1">
    <source>
        <dbReference type="EMBL" id="ELP53717.1"/>
    </source>
</evidence>
<protein>
    <submittedName>
        <fullName evidence="1">Uncharacterized protein</fullName>
    </submittedName>
</protein>
<dbReference type="PATRIC" id="fig|1134457.3.peg.2833"/>
<dbReference type="EMBL" id="ANKQ01000002">
    <property type="protein sequence ID" value="ELP53717.1"/>
    <property type="molecule type" value="Genomic_DNA"/>
</dbReference>
<dbReference type="AlphaFoldDB" id="L7E5Z8"/>
<dbReference type="Proteomes" id="UP000010932">
    <property type="component" value="Unassembled WGS sequence"/>
</dbReference>